<comment type="subcellular location">
    <subcellularLocation>
        <location evidence="1">Mitochondrion outer membrane</location>
        <topology evidence="1">Single-pass membrane protein</topology>
    </subcellularLocation>
</comment>
<dbReference type="CDD" id="cd00060">
    <property type="entry name" value="FHA"/>
    <property type="match status" value="1"/>
</dbReference>
<dbReference type="GO" id="GO:0016887">
    <property type="term" value="F:ATP hydrolysis activity"/>
    <property type="evidence" value="ECO:0007669"/>
    <property type="project" value="InterPro"/>
</dbReference>
<dbReference type="InterPro" id="IPR003593">
    <property type="entry name" value="AAA+_ATPase"/>
</dbReference>
<dbReference type="SUPFAM" id="SSF49879">
    <property type="entry name" value="SMAD/FHA domain"/>
    <property type="match status" value="1"/>
</dbReference>
<comment type="caution">
    <text evidence="8">The sequence shown here is derived from an EMBL/GenBank/DDBJ whole genome shotgun (WGS) entry which is preliminary data.</text>
</comment>
<accession>A0AAV8A4Q9</accession>
<dbReference type="PROSITE" id="PS00674">
    <property type="entry name" value="AAA"/>
    <property type="match status" value="1"/>
</dbReference>
<feature type="domain" description="FHA" evidence="7">
    <location>
        <begin position="58"/>
        <end position="108"/>
    </location>
</feature>
<evidence type="ECO:0000256" key="5">
    <source>
        <dbReference type="ARBA" id="ARBA00023128"/>
    </source>
</evidence>
<evidence type="ECO:0000256" key="6">
    <source>
        <dbReference type="SAM" id="MobiDB-lite"/>
    </source>
</evidence>
<dbReference type="GO" id="GO:0005741">
    <property type="term" value="C:mitochondrial outer membrane"/>
    <property type="evidence" value="ECO:0007669"/>
    <property type="project" value="UniProtKB-SubCell"/>
</dbReference>
<keyword evidence="3" id="KW-0472">Membrane</keyword>
<reference evidence="8" key="1">
    <citation type="submission" date="2022-08" db="EMBL/GenBank/DDBJ databases">
        <title>Novel sulphate-reducing endosymbionts in the free-living metamonad Anaeramoeba.</title>
        <authorList>
            <person name="Jerlstrom-Hultqvist J."/>
            <person name="Cepicka I."/>
            <person name="Gallot-Lavallee L."/>
            <person name="Salas-Leiva D."/>
            <person name="Curtis B.A."/>
            <person name="Zahonova K."/>
            <person name="Pipaliya S."/>
            <person name="Dacks J."/>
            <person name="Roger A.J."/>
        </authorList>
    </citation>
    <scope>NUCLEOTIDE SEQUENCE</scope>
    <source>
        <strain evidence="8">Busselton2</strain>
    </source>
</reference>
<dbReference type="InterPro" id="IPR003960">
    <property type="entry name" value="ATPase_AAA_CS"/>
</dbReference>
<dbReference type="EMBL" id="JANTQA010000015">
    <property type="protein sequence ID" value="KAJ3448401.1"/>
    <property type="molecule type" value="Genomic_DNA"/>
</dbReference>
<feature type="compositionally biased region" description="Low complexity" evidence="6">
    <location>
        <begin position="1053"/>
        <end position="1069"/>
    </location>
</feature>
<dbReference type="InterPro" id="IPR003959">
    <property type="entry name" value="ATPase_AAA_core"/>
</dbReference>
<dbReference type="SMART" id="SM00382">
    <property type="entry name" value="AAA"/>
    <property type="match status" value="1"/>
</dbReference>
<dbReference type="Gene3D" id="1.10.8.60">
    <property type="match status" value="1"/>
</dbReference>
<dbReference type="PROSITE" id="PS50006">
    <property type="entry name" value="FHA_DOMAIN"/>
    <property type="match status" value="1"/>
</dbReference>
<feature type="region of interest" description="Disordered" evidence="6">
    <location>
        <begin position="1"/>
        <end position="31"/>
    </location>
</feature>
<dbReference type="Gene3D" id="2.60.200.20">
    <property type="match status" value="1"/>
</dbReference>
<keyword evidence="2" id="KW-0547">Nucleotide-binding</keyword>
<feature type="region of interest" description="Disordered" evidence="6">
    <location>
        <begin position="319"/>
        <end position="349"/>
    </location>
</feature>
<organism evidence="8 9">
    <name type="scientific">Anaeramoeba flamelloides</name>
    <dbReference type="NCBI Taxonomy" id="1746091"/>
    <lineage>
        <taxon>Eukaryota</taxon>
        <taxon>Metamonada</taxon>
        <taxon>Anaeramoebidae</taxon>
        <taxon>Anaeramoeba</taxon>
    </lineage>
</organism>
<feature type="compositionally biased region" description="Low complexity" evidence="6">
    <location>
        <begin position="413"/>
        <end position="432"/>
    </location>
</feature>
<dbReference type="InterPro" id="IPR027417">
    <property type="entry name" value="P-loop_NTPase"/>
</dbReference>
<keyword evidence="5" id="KW-0496">Mitochondrion</keyword>
<dbReference type="InterPro" id="IPR000253">
    <property type="entry name" value="FHA_dom"/>
</dbReference>
<dbReference type="Gene3D" id="3.40.50.300">
    <property type="entry name" value="P-loop containing nucleotide triphosphate hydrolases"/>
    <property type="match status" value="1"/>
</dbReference>
<dbReference type="Pfam" id="PF00498">
    <property type="entry name" value="FHA"/>
    <property type="match status" value="1"/>
</dbReference>
<dbReference type="InterPro" id="IPR051701">
    <property type="entry name" value="Mito_OM_Translocase_MSP1"/>
</dbReference>
<feature type="region of interest" description="Disordered" evidence="6">
    <location>
        <begin position="546"/>
        <end position="588"/>
    </location>
</feature>
<evidence type="ECO:0000313" key="8">
    <source>
        <dbReference type="EMBL" id="KAJ3448401.1"/>
    </source>
</evidence>
<proteinExistence type="predicted"/>
<keyword evidence="4" id="KW-0067">ATP-binding</keyword>
<sequence length="1236" mass="143643">MNLNYTQKNKKEPNTPYQQKKQNSNNLDPNKTSVENYYGLLFHLSPYPFQQNLRKVNYRIGSNPRCDIILNDSRISQLLAILKCDISSERVYLEVHGDQGILSCNYRKYLKGEKVVLTEGSVIIIYGDQLHSFLFVTKKHLNSLIMLQKMPRNYVPRDQNQNNVNPKKQLNSSFPISQINKQKEIRYQQYIETLFANSNKQNLTSWENIGYPINNFIREFIQKNISVELKRWEINNKINLGNHSNINFNQLLLIGPLGSQFLQKKIVESVANEFSMRLITVDLFELFPFLNNCHQQLMEKSINLYKKQQQQQQQQQQQRQQLQQQQQNPQKNQQKKILMQQNQRKNMTEKNQFIQKKPQTNNFLNNQKNFKLGDRIIFIGKNFKNYSRDNLISKLLKDGNFLKKRNFSKLKNKNNNNRNNNNNNSNNNSYDNNKNKIDFFLGPKPGSTGKIVIIFKNGQSNDQYIGIQFDENVEFGGSDLGGVCDSNLEHSGYFVRKSEIILENSVRFNDPFILFQQLFDTIIKKQKSNNMHKIKNEGKRKIEIEEETETETETEIETETETKNNENEKIKIENTNENEKEIKTESDQELKNNKEIPLLLFLPKFDELTLFNGELLKYLTNKIEEISKLNNIFIIGGVELSKPHENNNKIKKTLINKMNILYEKMRQNLYSENNYSILNNNDNQNNVNVNSNSKLNDKFKKNNSIMEQKGINRNKQKINKNGELIYFLSLLIENPICLKPPKPIQKWKKWQQCSENDHIEYIANKNLKLIFQICKKNKIQINFDLKLEPLLFSLQLYSTKEIEEIFKNAVLHRSEKNYLNSSSSTSSSSSLLSSSLSSPSSLSSSSSSSSSLSLGMGMDKVTHLELTDFVYSINLQRKIQKIPILNLQRKLNPLTKIEQNFYEQIKIEKENFNETFENIGGLEAIKSIIKEFLITPLKRPELFKKGNLKKISKGFLFFGPPGTGKTLITKAIANECGVTFLNISQGIINSKWYGQSEKNIEIIFSIAKKLAPSIIFLDEVDAVLDRRGKEPKEHETSRKIKTLFMQLWDGLKNNNNTSGGNRNNNSNNSNDDKNEFEQNNEQIIVIGATNRPHDLDEAVLRRFTKRIFIGLPDESQRLKILKILLKNSQLENNFDFPELAKITKGYSGSDLKNLVIAANYILVREQYEKDLDENSYNQNDQIVLRKLTLQDFKNAKKSSRSSNKIGSQELSNLLEWNKMYGGGVSNRDKTIPFYLF</sequence>
<dbReference type="PANTHER" id="PTHR45644">
    <property type="entry name" value="AAA ATPASE, PUTATIVE (AFU_ORTHOLOGUE AFUA_2G12920)-RELATED-RELATED"/>
    <property type="match status" value="1"/>
</dbReference>
<dbReference type="AlphaFoldDB" id="A0AAV8A4Q9"/>
<protein>
    <submittedName>
        <fullName evidence="8">Aaa atpase</fullName>
    </submittedName>
</protein>
<feature type="compositionally biased region" description="Acidic residues" evidence="6">
    <location>
        <begin position="546"/>
        <end position="559"/>
    </location>
</feature>
<dbReference type="InterPro" id="IPR041569">
    <property type="entry name" value="AAA_lid_3"/>
</dbReference>
<dbReference type="SUPFAM" id="SSF52540">
    <property type="entry name" value="P-loop containing nucleoside triphosphate hydrolases"/>
    <property type="match status" value="1"/>
</dbReference>
<feature type="region of interest" description="Disordered" evidence="6">
    <location>
        <begin position="409"/>
        <end position="435"/>
    </location>
</feature>
<dbReference type="GO" id="GO:0005524">
    <property type="term" value="F:ATP binding"/>
    <property type="evidence" value="ECO:0007669"/>
    <property type="project" value="UniProtKB-KW"/>
</dbReference>
<evidence type="ECO:0000256" key="3">
    <source>
        <dbReference type="ARBA" id="ARBA00022787"/>
    </source>
</evidence>
<dbReference type="InterPro" id="IPR008984">
    <property type="entry name" value="SMAD_FHA_dom_sf"/>
</dbReference>
<feature type="region of interest" description="Disordered" evidence="6">
    <location>
        <begin position="1053"/>
        <end position="1074"/>
    </location>
</feature>
<feature type="compositionally biased region" description="Low complexity" evidence="6">
    <location>
        <begin position="319"/>
        <end position="336"/>
    </location>
</feature>
<evidence type="ECO:0000256" key="4">
    <source>
        <dbReference type="ARBA" id="ARBA00022840"/>
    </source>
</evidence>
<evidence type="ECO:0000256" key="1">
    <source>
        <dbReference type="ARBA" id="ARBA00004572"/>
    </source>
</evidence>
<keyword evidence="3" id="KW-1000">Mitochondrion outer membrane</keyword>
<dbReference type="Pfam" id="PF17862">
    <property type="entry name" value="AAA_lid_3"/>
    <property type="match status" value="1"/>
</dbReference>
<dbReference type="Proteomes" id="UP001146793">
    <property type="component" value="Unassembled WGS sequence"/>
</dbReference>
<evidence type="ECO:0000256" key="2">
    <source>
        <dbReference type="ARBA" id="ARBA00022741"/>
    </source>
</evidence>
<feature type="compositionally biased region" description="Polar residues" evidence="6">
    <location>
        <begin position="339"/>
        <end position="349"/>
    </location>
</feature>
<evidence type="ECO:0000313" key="9">
    <source>
        <dbReference type="Proteomes" id="UP001146793"/>
    </source>
</evidence>
<gene>
    <name evidence="8" type="ORF">M0812_00880</name>
</gene>
<evidence type="ECO:0000259" key="7">
    <source>
        <dbReference type="PROSITE" id="PS50006"/>
    </source>
</evidence>
<feature type="compositionally biased region" description="Polar residues" evidence="6">
    <location>
        <begin position="15"/>
        <end position="31"/>
    </location>
</feature>
<name>A0AAV8A4Q9_9EUKA</name>
<dbReference type="PANTHER" id="PTHR45644:SF56">
    <property type="entry name" value="AAA ATPASE, PUTATIVE (AFU_ORTHOLOGUE AFUA_2G12920)-RELATED"/>
    <property type="match status" value="1"/>
</dbReference>
<feature type="compositionally biased region" description="Basic and acidic residues" evidence="6">
    <location>
        <begin position="560"/>
        <end position="588"/>
    </location>
</feature>
<dbReference type="Pfam" id="PF00004">
    <property type="entry name" value="AAA"/>
    <property type="match status" value="1"/>
</dbReference>